<dbReference type="EMBL" id="DRKP01000016">
    <property type="protein sequence ID" value="HEB95081.1"/>
    <property type="molecule type" value="Genomic_DNA"/>
</dbReference>
<accession>A0A831RLI0</accession>
<protein>
    <submittedName>
        <fullName evidence="1">Uncharacterized protein</fullName>
    </submittedName>
</protein>
<organism evidence="1">
    <name type="scientific">Sedimenticola thiotaurini</name>
    <dbReference type="NCBI Taxonomy" id="1543721"/>
    <lineage>
        <taxon>Bacteria</taxon>
        <taxon>Pseudomonadati</taxon>
        <taxon>Pseudomonadota</taxon>
        <taxon>Gammaproteobacteria</taxon>
        <taxon>Chromatiales</taxon>
        <taxon>Sedimenticolaceae</taxon>
        <taxon>Sedimenticola</taxon>
    </lineage>
</organism>
<gene>
    <name evidence="1" type="ORF">ENI96_01460</name>
</gene>
<comment type="caution">
    <text evidence="1">The sequence shown here is derived from an EMBL/GenBank/DDBJ whole genome shotgun (WGS) entry which is preliminary data.</text>
</comment>
<proteinExistence type="predicted"/>
<sequence>MKLNIIIDDYSMDLNVPEETLQQEIEAYQRLDRSMDAGVQMGRDWVAQPDRLQRCQVAADKLLTALETDNHPLALLSAGYIISRMPGVQRVRIDTGGEPSETRFE</sequence>
<dbReference type="AlphaFoldDB" id="A0A831RLI0"/>
<dbReference type="Proteomes" id="UP000886251">
    <property type="component" value="Unassembled WGS sequence"/>
</dbReference>
<reference evidence="1" key="1">
    <citation type="journal article" date="2020" name="mSystems">
        <title>Genome- and Community-Level Interaction Insights into Carbon Utilization and Element Cycling Functions of Hydrothermarchaeota in Hydrothermal Sediment.</title>
        <authorList>
            <person name="Zhou Z."/>
            <person name="Liu Y."/>
            <person name="Xu W."/>
            <person name="Pan J."/>
            <person name="Luo Z.H."/>
            <person name="Li M."/>
        </authorList>
    </citation>
    <scope>NUCLEOTIDE SEQUENCE [LARGE SCALE GENOMIC DNA]</scope>
    <source>
        <strain evidence="1">HyVt-443</strain>
    </source>
</reference>
<name>A0A831RLI0_9GAMM</name>
<evidence type="ECO:0000313" key="1">
    <source>
        <dbReference type="EMBL" id="HEB95081.1"/>
    </source>
</evidence>